<evidence type="ECO:0000313" key="3">
    <source>
        <dbReference type="Proteomes" id="UP000887159"/>
    </source>
</evidence>
<evidence type="ECO:0000313" key="2">
    <source>
        <dbReference type="EMBL" id="GFY02583.1"/>
    </source>
</evidence>
<dbReference type="EMBL" id="BMAU01021233">
    <property type="protein sequence ID" value="GFY02583.1"/>
    <property type="molecule type" value="Genomic_DNA"/>
</dbReference>
<name>A0A8X6S8T5_TRICX</name>
<organism evidence="2 3">
    <name type="scientific">Trichonephila clavipes</name>
    <name type="common">Golden silk orbweaver</name>
    <name type="synonym">Nephila clavipes</name>
    <dbReference type="NCBI Taxonomy" id="2585209"/>
    <lineage>
        <taxon>Eukaryota</taxon>
        <taxon>Metazoa</taxon>
        <taxon>Ecdysozoa</taxon>
        <taxon>Arthropoda</taxon>
        <taxon>Chelicerata</taxon>
        <taxon>Arachnida</taxon>
        <taxon>Araneae</taxon>
        <taxon>Araneomorphae</taxon>
        <taxon>Entelegynae</taxon>
        <taxon>Araneoidea</taxon>
        <taxon>Nephilidae</taxon>
        <taxon>Trichonephila</taxon>
    </lineage>
</organism>
<protein>
    <submittedName>
        <fullName evidence="2">Uncharacterized protein</fullName>
    </submittedName>
</protein>
<accession>A0A8X6S8T5</accession>
<feature type="region of interest" description="Disordered" evidence="1">
    <location>
        <begin position="86"/>
        <end position="108"/>
    </location>
</feature>
<comment type="caution">
    <text evidence="2">The sequence shown here is derived from an EMBL/GenBank/DDBJ whole genome shotgun (WGS) entry which is preliminary data.</text>
</comment>
<reference evidence="2" key="1">
    <citation type="submission" date="2020-08" db="EMBL/GenBank/DDBJ databases">
        <title>Multicomponent nature underlies the extraordinary mechanical properties of spider dragline silk.</title>
        <authorList>
            <person name="Kono N."/>
            <person name="Nakamura H."/>
            <person name="Mori M."/>
            <person name="Yoshida Y."/>
            <person name="Ohtoshi R."/>
            <person name="Malay A.D."/>
            <person name="Moran D.A.P."/>
            <person name="Tomita M."/>
            <person name="Numata K."/>
            <person name="Arakawa K."/>
        </authorList>
    </citation>
    <scope>NUCLEOTIDE SEQUENCE</scope>
</reference>
<dbReference type="AlphaFoldDB" id="A0A8X6S8T5"/>
<evidence type="ECO:0000256" key="1">
    <source>
        <dbReference type="SAM" id="MobiDB-lite"/>
    </source>
</evidence>
<gene>
    <name evidence="2" type="ORF">TNCV_3504631</name>
</gene>
<keyword evidence="3" id="KW-1185">Reference proteome</keyword>
<proteinExistence type="predicted"/>
<dbReference type="Proteomes" id="UP000887159">
    <property type="component" value="Unassembled WGS sequence"/>
</dbReference>
<sequence length="108" mass="12036">MGSETYITFFDVTTRQESKVWVFVDDPTPTMANGKSNVGHFRQKYRIGHSHQVGRIEGSNSKLAYQGNSTGPVRAYPIRTYRPREALLSPSAGPEGVKNKSFLSNNSK</sequence>